<comment type="subcellular location">
    <subcellularLocation>
        <location evidence="1">Endoplasmic reticulum membrane</location>
        <topology evidence="1">Single-pass type I membrane protein</topology>
    </subcellularLocation>
</comment>
<evidence type="ECO:0000256" key="1">
    <source>
        <dbReference type="ARBA" id="ARBA00004115"/>
    </source>
</evidence>
<evidence type="ECO:0000256" key="9">
    <source>
        <dbReference type="ARBA" id="ARBA00023316"/>
    </source>
</evidence>
<dbReference type="PANTHER" id="PTHR28285:SF1">
    <property type="entry name" value="PROTEIN BIG1"/>
    <property type="match status" value="1"/>
</dbReference>
<evidence type="ECO:0000256" key="7">
    <source>
        <dbReference type="ARBA" id="ARBA00022989"/>
    </source>
</evidence>
<evidence type="ECO:0000256" key="10">
    <source>
        <dbReference type="SAM" id="Phobius"/>
    </source>
</evidence>
<dbReference type="AlphaFoldDB" id="A0A9P8TVS2"/>
<evidence type="ECO:0000313" key="13">
    <source>
        <dbReference type="Proteomes" id="UP000827724"/>
    </source>
</evidence>
<dbReference type="Proteomes" id="UP000827724">
    <property type="component" value="Unassembled WGS sequence"/>
</dbReference>
<organism evidence="12 13">
    <name type="scientific">Trichoderma cornu-damae</name>
    <dbReference type="NCBI Taxonomy" id="654480"/>
    <lineage>
        <taxon>Eukaryota</taxon>
        <taxon>Fungi</taxon>
        <taxon>Dikarya</taxon>
        <taxon>Ascomycota</taxon>
        <taxon>Pezizomycotina</taxon>
        <taxon>Sordariomycetes</taxon>
        <taxon>Hypocreomycetidae</taxon>
        <taxon>Hypocreales</taxon>
        <taxon>Hypocreaceae</taxon>
        <taxon>Trichoderma</taxon>
    </lineage>
</organism>
<evidence type="ECO:0000256" key="4">
    <source>
        <dbReference type="ARBA" id="ARBA00022692"/>
    </source>
</evidence>
<sequence>MRFQAIASVLPLSGAVNAFTDSSPWVFLSTSPFAKALSADQIQSSSSVLSYTKDVLSVCPTDRYLIVSQPGLNAADLRGSNGCAMPHLCQAVEDRRVNGKAIVSEVIGDLSDADLSDYIKSVCAKKDKTVTVDEVHLTALSLEDKAGSFSANAYSIIDDTLAQSLEKATAGDSYTIVFFSTPHEPTYEPHFVEPIRMELKRHVESTQLQQRDNKTDWDKLPLFEKYQFFTPGIFMGIITAIVLLSILSVGLRALGSLEVSYGAFEKDMGPAVQKKN</sequence>
<reference evidence="12" key="1">
    <citation type="submission" date="2021-08" db="EMBL/GenBank/DDBJ databases">
        <title>Chromosome-Level Trichoderma cornu-damae using Hi-C Data.</title>
        <authorList>
            <person name="Kim C.S."/>
        </authorList>
    </citation>
    <scope>NUCLEOTIDE SEQUENCE</scope>
    <source>
        <strain evidence="12">KA19-0412C</strain>
    </source>
</reference>
<dbReference type="PANTHER" id="PTHR28285">
    <property type="entry name" value="PROTEIN BIG1"/>
    <property type="match status" value="1"/>
</dbReference>
<evidence type="ECO:0000313" key="12">
    <source>
        <dbReference type="EMBL" id="KAH6606322.1"/>
    </source>
</evidence>
<dbReference type="GO" id="GO:0006078">
    <property type="term" value="P:(1-&gt;6)-beta-D-glucan biosynthetic process"/>
    <property type="evidence" value="ECO:0007669"/>
    <property type="project" value="TreeGrafter"/>
</dbReference>
<comment type="similarity">
    <text evidence="2">Belongs to the BIG1 family.</text>
</comment>
<accession>A0A9P8TVS2</accession>
<keyword evidence="9" id="KW-0961">Cell wall biogenesis/degradation</keyword>
<dbReference type="GO" id="GO:0071555">
    <property type="term" value="P:cell wall organization"/>
    <property type="evidence" value="ECO:0007669"/>
    <property type="project" value="UniProtKB-KW"/>
</dbReference>
<name>A0A9P8TVS2_9HYPO</name>
<gene>
    <name evidence="12" type="ORF">Trco_005475</name>
</gene>
<feature type="transmembrane region" description="Helical" evidence="10">
    <location>
        <begin position="228"/>
        <end position="251"/>
    </location>
</feature>
<evidence type="ECO:0000256" key="8">
    <source>
        <dbReference type="ARBA" id="ARBA00023136"/>
    </source>
</evidence>
<dbReference type="InterPro" id="IPR046756">
    <property type="entry name" value="VAS1/VOA1_TM"/>
</dbReference>
<dbReference type="GO" id="GO:0009272">
    <property type="term" value="P:fungal-type cell wall biogenesis"/>
    <property type="evidence" value="ECO:0007669"/>
    <property type="project" value="TreeGrafter"/>
</dbReference>
<keyword evidence="5" id="KW-0732">Signal</keyword>
<dbReference type="EMBL" id="JAIWOZ010000004">
    <property type="protein sequence ID" value="KAH6606322.1"/>
    <property type="molecule type" value="Genomic_DNA"/>
</dbReference>
<keyword evidence="8 10" id="KW-0472">Membrane</keyword>
<evidence type="ECO:0000256" key="5">
    <source>
        <dbReference type="ARBA" id="ARBA00022729"/>
    </source>
</evidence>
<dbReference type="GO" id="GO:0005789">
    <property type="term" value="C:endoplasmic reticulum membrane"/>
    <property type="evidence" value="ECO:0007669"/>
    <property type="project" value="UniProtKB-SubCell"/>
</dbReference>
<dbReference type="InterPro" id="IPR037654">
    <property type="entry name" value="Big1"/>
</dbReference>
<dbReference type="Pfam" id="PF20520">
    <property type="entry name" value="Ac45-VOA1_TM"/>
    <property type="match status" value="1"/>
</dbReference>
<dbReference type="OrthoDB" id="9985059at2759"/>
<comment type="caution">
    <text evidence="12">The sequence shown here is derived from an EMBL/GenBank/DDBJ whole genome shotgun (WGS) entry which is preliminary data.</text>
</comment>
<evidence type="ECO:0000256" key="2">
    <source>
        <dbReference type="ARBA" id="ARBA00008203"/>
    </source>
</evidence>
<keyword evidence="13" id="KW-1185">Reference proteome</keyword>
<protein>
    <recommendedName>
        <fullName evidence="3">Protein BIG1</fullName>
    </recommendedName>
</protein>
<evidence type="ECO:0000259" key="11">
    <source>
        <dbReference type="Pfam" id="PF20520"/>
    </source>
</evidence>
<feature type="domain" description="V-type proton ATPase subunit S1/VOA1 transmembrane" evidence="11">
    <location>
        <begin position="227"/>
        <end position="266"/>
    </location>
</feature>
<proteinExistence type="inferred from homology"/>
<keyword evidence="6" id="KW-0256">Endoplasmic reticulum</keyword>
<keyword evidence="4 10" id="KW-0812">Transmembrane</keyword>
<evidence type="ECO:0000256" key="3">
    <source>
        <dbReference type="ARBA" id="ARBA00022089"/>
    </source>
</evidence>
<keyword evidence="7 10" id="KW-1133">Transmembrane helix</keyword>
<evidence type="ECO:0000256" key="6">
    <source>
        <dbReference type="ARBA" id="ARBA00022824"/>
    </source>
</evidence>